<reference evidence="1 2" key="1">
    <citation type="journal article" date="2018" name="Front. Plant Sci.">
        <title>Red Clover (Trifolium pratense) and Zigzag Clover (T. medium) - A Picture of Genomic Similarities and Differences.</title>
        <authorList>
            <person name="Dluhosova J."/>
            <person name="Istvanek J."/>
            <person name="Nedelnik J."/>
            <person name="Repkova J."/>
        </authorList>
    </citation>
    <scope>NUCLEOTIDE SEQUENCE [LARGE SCALE GENOMIC DNA]</scope>
    <source>
        <strain evidence="2">cv. 10/8</strain>
        <tissue evidence="1">Leaf</tissue>
    </source>
</reference>
<evidence type="ECO:0000313" key="1">
    <source>
        <dbReference type="EMBL" id="MCI63357.1"/>
    </source>
</evidence>
<sequence>SVVSCPKGLSSEGSSSKVLGVDPFMYLAQDVVDFILLDTF</sequence>
<feature type="non-terminal residue" evidence="1">
    <location>
        <position position="1"/>
    </location>
</feature>
<proteinExistence type="predicted"/>
<organism evidence="1 2">
    <name type="scientific">Trifolium medium</name>
    <dbReference type="NCBI Taxonomy" id="97028"/>
    <lineage>
        <taxon>Eukaryota</taxon>
        <taxon>Viridiplantae</taxon>
        <taxon>Streptophyta</taxon>
        <taxon>Embryophyta</taxon>
        <taxon>Tracheophyta</taxon>
        <taxon>Spermatophyta</taxon>
        <taxon>Magnoliopsida</taxon>
        <taxon>eudicotyledons</taxon>
        <taxon>Gunneridae</taxon>
        <taxon>Pentapetalae</taxon>
        <taxon>rosids</taxon>
        <taxon>fabids</taxon>
        <taxon>Fabales</taxon>
        <taxon>Fabaceae</taxon>
        <taxon>Papilionoideae</taxon>
        <taxon>50 kb inversion clade</taxon>
        <taxon>NPAAA clade</taxon>
        <taxon>Hologalegina</taxon>
        <taxon>IRL clade</taxon>
        <taxon>Trifolieae</taxon>
        <taxon>Trifolium</taxon>
    </lineage>
</organism>
<dbReference type="AlphaFoldDB" id="A0A392TSC2"/>
<accession>A0A392TSC2</accession>
<name>A0A392TSC2_9FABA</name>
<keyword evidence="2" id="KW-1185">Reference proteome</keyword>
<dbReference type="Proteomes" id="UP000265520">
    <property type="component" value="Unassembled WGS sequence"/>
</dbReference>
<evidence type="ECO:0000313" key="2">
    <source>
        <dbReference type="Proteomes" id="UP000265520"/>
    </source>
</evidence>
<dbReference type="EMBL" id="LXQA010635738">
    <property type="protein sequence ID" value="MCI63357.1"/>
    <property type="molecule type" value="Genomic_DNA"/>
</dbReference>
<protein>
    <submittedName>
        <fullName evidence="1">Uncharacterized protein</fullName>
    </submittedName>
</protein>
<comment type="caution">
    <text evidence="1">The sequence shown here is derived from an EMBL/GenBank/DDBJ whole genome shotgun (WGS) entry which is preliminary data.</text>
</comment>